<dbReference type="InterPro" id="IPR000719">
    <property type="entry name" value="Prot_kinase_dom"/>
</dbReference>
<dbReference type="FunFam" id="2.60.120.430:FF:000001">
    <property type="entry name" value="Receptor-like protein kinase FERONIA"/>
    <property type="match status" value="1"/>
</dbReference>
<evidence type="ECO:0000256" key="13">
    <source>
        <dbReference type="SAM" id="Phobius"/>
    </source>
</evidence>
<evidence type="ECO:0000256" key="3">
    <source>
        <dbReference type="ARBA" id="ARBA00022679"/>
    </source>
</evidence>
<evidence type="ECO:0000313" key="16">
    <source>
        <dbReference type="Proteomes" id="UP000306102"/>
    </source>
</evidence>
<dbReference type="STRING" id="542762.A0A4S4DRT3"/>
<dbReference type="InterPro" id="IPR008271">
    <property type="entry name" value="Ser/Thr_kinase_AS"/>
</dbReference>
<sequence length="919" mass="101508">MRVAADMNSGGVGLSEVWLWFFPEQRCLGRLLRRAAVDDLTTAKCVFAFLLPLSDSNLSLSFYWSSHDRKDQHFIDCGSPTNTTVGVRVFISDTSASNFLSTPQNILVNTSSNSITLTDDSQLYKTARVFTKSSKYTFPISQSGRHWIRLYFFPFVYKNYNLSTANFSVSAQNYLLLGNFNPEGVSVKEFSVNVTSSTLVITFTPVNNNSLAFLNALEVVSVPDSLITDDATSVNPTGKFQGLFTQALETVFRVNMGGPSVSFENDTLWRTWVPDQGFLVLQNVARNYSAIPAVKYPAGGATPDIAPATVYGTCTEMNSLSDPNSNFNVTWEFTVDPGFQYLVRFHFCDIVSTSPYSLYFNVYIDSWLVAPDLDLSTINLGILATAYYMDFVTSSNDNSKLRISIGPSSVSKTYPNAILNGLEIMKMNNSLGSLSGVVSMVSSSTNTKNNVGMLVGLIVGAFVAVVLAAVLFLVCRRRKRASLGHSKTWGPFSINGGTSLTMGSKYSNGTTLSAGSNFGYRFPFVAVQEATNNFDESWVIGIGGFGKVYKGALNDGTQVAVKRGNPRSQQGLAEFRTEIEMLSQFRHRHLVSLIGYCDEKNEMILIYEYMENGTLKSHLYGSNQPSLSWKERLEICIGAARGLHYLHTGYSKAVIHRDVKSANILLDENLMAKVADFGLSKTGPEIDQTHVSTAVKGSFGYLDPEYFRRQQLTEKSDVYSFGVVLLEVLCARPVIDPSRPREMVNLAEWAMKWQKTGQLDQIIDPNLAGKIKPDSLRKFGETAEKCLAEFGVDRPPMGDVLWNLEYALQLHEAVLQNDPEENSTNVIGELSPQINNFDHADSSTVSAAQFEVSSMDDDLSEVNTFLSSLSPQSPIPPHRLVSPFTVSHHGRVVQYQIYVEDEDEAAIMLIGVPARLTSN</sequence>
<evidence type="ECO:0000256" key="8">
    <source>
        <dbReference type="ARBA" id="ARBA00022840"/>
    </source>
</evidence>
<protein>
    <recommendedName>
        <fullName evidence="14">Protein kinase domain-containing protein</fullName>
    </recommendedName>
</protein>
<name>A0A4S4DRT3_CAMSN</name>
<dbReference type="Pfam" id="PF12819">
    <property type="entry name" value="Malectin_like"/>
    <property type="match status" value="1"/>
</dbReference>
<dbReference type="PROSITE" id="PS00107">
    <property type="entry name" value="PROTEIN_KINASE_ATP"/>
    <property type="match status" value="1"/>
</dbReference>
<keyword evidence="2" id="KW-0723">Serine/threonine-protein kinase</keyword>
<keyword evidence="10 13" id="KW-0472">Membrane</keyword>
<evidence type="ECO:0000256" key="7">
    <source>
        <dbReference type="ARBA" id="ARBA00022777"/>
    </source>
</evidence>
<comment type="subcellular location">
    <subcellularLocation>
        <location evidence="1">Membrane</location>
        <topology evidence="1">Single-pass membrane protein</topology>
    </subcellularLocation>
</comment>
<dbReference type="Gene3D" id="1.10.510.10">
    <property type="entry name" value="Transferase(Phosphotransferase) domain 1"/>
    <property type="match status" value="1"/>
</dbReference>
<dbReference type="GO" id="GO:0005524">
    <property type="term" value="F:ATP binding"/>
    <property type="evidence" value="ECO:0007669"/>
    <property type="project" value="UniProtKB-UniRule"/>
</dbReference>
<keyword evidence="7" id="KW-0418">Kinase</keyword>
<dbReference type="GO" id="GO:0016020">
    <property type="term" value="C:membrane"/>
    <property type="evidence" value="ECO:0007669"/>
    <property type="project" value="UniProtKB-SubCell"/>
</dbReference>
<dbReference type="InterPro" id="IPR017441">
    <property type="entry name" value="Protein_kinase_ATP_BS"/>
</dbReference>
<keyword evidence="11" id="KW-0325">Glycoprotein</keyword>
<dbReference type="SUPFAM" id="SSF56112">
    <property type="entry name" value="Protein kinase-like (PK-like)"/>
    <property type="match status" value="1"/>
</dbReference>
<keyword evidence="9 13" id="KW-1133">Transmembrane helix</keyword>
<dbReference type="EMBL" id="SDRB02010546">
    <property type="protein sequence ID" value="THG05871.1"/>
    <property type="molecule type" value="Genomic_DNA"/>
</dbReference>
<dbReference type="Proteomes" id="UP000306102">
    <property type="component" value="Unassembled WGS sequence"/>
</dbReference>
<evidence type="ECO:0000256" key="5">
    <source>
        <dbReference type="ARBA" id="ARBA00022729"/>
    </source>
</evidence>
<evidence type="ECO:0000256" key="2">
    <source>
        <dbReference type="ARBA" id="ARBA00022527"/>
    </source>
</evidence>
<dbReference type="InterPro" id="IPR001245">
    <property type="entry name" value="Ser-Thr/Tyr_kinase_cat_dom"/>
</dbReference>
<dbReference type="FunFam" id="3.30.200.20:FF:000039">
    <property type="entry name" value="receptor-like protein kinase FERONIA"/>
    <property type="match status" value="1"/>
</dbReference>
<keyword evidence="4 13" id="KW-0812">Transmembrane</keyword>
<evidence type="ECO:0000256" key="9">
    <source>
        <dbReference type="ARBA" id="ARBA00022989"/>
    </source>
</evidence>
<dbReference type="InterPro" id="IPR011009">
    <property type="entry name" value="Kinase-like_dom_sf"/>
</dbReference>
<evidence type="ECO:0000256" key="6">
    <source>
        <dbReference type="ARBA" id="ARBA00022741"/>
    </source>
</evidence>
<dbReference type="SMART" id="SM00220">
    <property type="entry name" value="S_TKc"/>
    <property type="match status" value="1"/>
</dbReference>
<feature type="binding site" evidence="12">
    <location>
        <position position="562"/>
    </location>
    <ligand>
        <name>ATP</name>
        <dbReference type="ChEBI" id="CHEBI:30616"/>
    </ligand>
</feature>
<evidence type="ECO:0000259" key="14">
    <source>
        <dbReference type="PROSITE" id="PS50011"/>
    </source>
</evidence>
<dbReference type="Pfam" id="PF07714">
    <property type="entry name" value="PK_Tyr_Ser-Thr"/>
    <property type="match status" value="1"/>
</dbReference>
<keyword evidence="16" id="KW-1185">Reference proteome</keyword>
<evidence type="ECO:0000256" key="10">
    <source>
        <dbReference type="ARBA" id="ARBA00023136"/>
    </source>
</evidence>
<evidence type="ECO:0000313" key="15">
    <source>
        <dbReference type="EMBL" id="THG05871.1"/>
    </source>
</evidence>
<keyword evidence="8 12" id="KW-0067">ATP-binding</keyword>
<dbReference type="Gene3D" id="2.60.120.430">
    <property type="entry name" value="Galactose-binding lectin"/>
    <property type="match status" value="2"/>
</dbReference>
<comment type="caution">
    <text evidence="15">The sequence shown here is derived from an EMBL/GenBank/DDBJ whole genome shotgun (WGS) entry which is preliminary data.</text>
</comment>
<evidence type="ECO:0000256" key="1">
    <source>
        <dbReference type="ARBA" id="ARBA00004167"/>
    </source>
</evidence>
<dbReference type="AlphaFoldDB" id="A0A4S4DRT3"/>
<feature type="transmembrane region" description="Helical" evidence="13">
    <location>
        <begin position="451"/>
        <end position="474"/>
    </location>
</feature>
<dbReference type="GO" id="GO:0004674">
    <property type="term" value="F:protein serine/threonine kinase activity"/>
    <property type="evidence" value="ECO:0007669"/>
    <property type="project" value="UniProtKB-KW"/>
</dbReference>
<reference evidence="15 16" key="1">
    <citation type="journal article" date="2018" name="Proc. Natl. Acad. Sci. U.S.A.">
        <title>Draft genome sequence of Camellia sinensis var. sinensis provides insights into the evolution of the tea genome and tea quality.</title>
        <authorList>
            <person name="Wei C."/>
            <person name="Yang H."/>
            <person name="Wang S."/>
            <person name="Zhao J."/>
            <person name="Liu C."/>
            <person name="Gao L."/>
            <person name="Xia E."/>
            <person name="Lu Y."/>
            <person name="Tai Y."/>
            <person name="She G."/>
            <person name="Sun J."/>
            <person name="Cao H."/>
            <person name="Tong W."/>
            <person name="Gao Q."/>
            <person name="Li Y."/>
            <person name="Deng W."/>
            <person name="Jiang X."/>
            <person name="Wang W."/>
            <person name="Chen Q."/>
            <person name="Zhang S."/>
            <person name="Li H."/>
            <person name="Wu J."/>
            <person name="Wang P."/>
            <person name="Li P."/>
            <person name="Shi C."/>
            <person name="Zheng F."/>
            <person name="Jian J."/>
            <person name="Huang B."/>
            <person name="Shan D."/>
            <person name="Shi M."/>
            <person name="Fang C."/>
            <person name="Yue Y."/>
            <person name="Li F."/>
            <person name="Li D."/>
            <person name="Wei S."/>
            <person name="Han B."/>
            <person name="Jiang C."/>
            <person name="Yin Y."/>
            <person name="Xia T."/>
            <person name="Zhang Z."/>
            <person name="Bennetzen J.L."/>
            <person name="Zhao S."/>
            <person name="Wan X."/>
        </authorList>
    </citation>
    <scope>NUCLEOTIDE SEQUENCE [LARGE SCALE GENOMIC DNA]</scope>
    <source>
        <strain evidence="16">cv. Shuchazao</strain>
        <tissue evidence="15">Leaf</tissue>
    </source>
</reference>
<proteinExistence type="predicted"/>
<dbReference type="PANTHER" id="PTHR45631">
    <property type="entry name" value="OS07G0107800 PROTEIN-RELATED"/>
    <property type="match status" value="1"/>
</dbReference>
<feature type="domain" description="Protein kinase" evidence="14">
    <location>
        <begin position="534"/>
        <end position="814"/>
    </location>
</feature>
<evidence type="ECO:0000256" key="11">
    <source>
        <dbReference type="ARBA" id="ARBA00023180"/>
    </source>
</evidence>
<dbReference type="PROSITE" id="PS50011">
    <property type="entry name" value="PROTEIN_KINASE_DOM"/>
    <property type="match status" value="1"/>
</dbReference>
<dbReference type="FunFam" id="2.60.120.430:FF:000005">
    <property type="entry name" value="Putative receptor-like protein kinase"/>
    <property type="match status" value="1"/>
</dbReference>
<dbReference type="PROSITE" id="PS00108">
    <property type="entry name" value="PROTEIN_KINASE_ST"/>
    <property type="match status" value="1"/>
</dbReference>
<keyword evidence="6 12" id="KW-0547">Nucleotide-binding</keyword>
<evidence type="ECO:0000256" key="4">
    <source>
        <dbReference type="ARBA" id="ARBA00022692"/>
    </source>
</evidence>
<evidence type="ECO:0000256" key="12">
    <source>
        <dbReference type="PROSITE-ProRule" id="PRU10141"/>
    </source>
</evidence>
<gene>
    <name evidence="15" type="ORF">TEA_030095</name>
</gene>
<dbReference type="InterPro" id="IPR024788">
    <property type="entry name" value="Malectin-like_Carb-bd_dom"/>
</dbReference>
<keyword evidence="3" id="KW-0808">Transferase</keyword>
<dbReference type="FunFam" id="1.10.510.10:FF:000058">
    <property type="entry name" value="Receptor-like protein kinase FERONIA"/>
    <property type="match status" value="1"/>
</dbReference>
<organism evidence="15 16">
    <name type="scientific">Camellia sinensis var. sinensis</name>
    <name type="common">China tea</name>
    <dbReference type="NCBI Taxonomy" id="542762"/>
    <lineage>
        <taxon>Eukaryota</taxon>
        <taxon>Viridiplantae</taxon>
        <taxon>Streptophyta</taxon>
        <taxon>Embryophyta</taxon>
        <taxon>Tracheophyta</taxon>
        <taxon>Spermatophyta</taxon>
        <taxon>Magnoliopsida</taxon>
        <taxon>eudicotyledons</taxon>
        <taxon>Gunneridae</taxon>
        <taxon>Pentapetalae</taxon>
        <taxon>asterids</taxon>
        <taxon>Ericales</taxon>
        <taxon>Theaceae</taxon>
        <taxon>Camellia</taxon>
    </lineage>
</organism>
<dbReference type="CDD" id="cd14066">
    <property type="entry name" value="STKc_IRAK"/>
    <property type="match status" value="1"/>
</dbReference>
<accession>A0A4S4DRT3</accession>
<dbReference type="Gene3D" id="3.30.200.20">
    <property type="entry name" value="Phosphorylase Kinase, domain 1"/>
    <property type="match status" value="1"/>
</dbReference>
<keyword evidence="5" id="KW-0732">Signal</keyword>